<name>A0ACB9YRI3_9PEZI</name>
<evidence type="ECO:0000313" key="2">
    <source>
        <dbReference type="Proteomes" id="UP001497700"/>
    </source>
</evidence>
<protein>
    <submittedName>
        <fullName evidence="1">Uncharacterized protein</fullName>
    </submittedName>
</protein>
<dbReference type="EMBL" id="MU393536">
    <property type="protein sequence ID" value="KAI4862011.1"/>
    <property type="molecule type" value="Genomic_DNA"/>
</dbReference>
<keyword evidence="2" id="KW-1185">Reference proteome</keyword>
<proteinExistence type="predicted"/>
<accession>A0ACB9YRI3</accession>
<organism evidence="1 2">
    <name type="scientific">Hypoxylon rubiginosum</name>
    <dbReference type="NCBI Taxonomy" id="110542"/>
    <lineage>
        <taxon>Eukaryota</taxon>
        <taxon>Fungi</taxon>
        <taxon>Dikarya</taxon>
        <taxon>Ascomycota</taxon>
        <taxon>Pezizomycotina</taxon>
        <taxon>Sordariomycetes</taxon>
        <taxon>Xylariomycetidae</taxon>
        <taxon>Xylariales</taxon>
        <taxon>Hypoxylaceae</taxon>
        <taxon>Hypoxylon</taxon>
    </lineage>
</organism>
<comment type="caution">
    <text evidence="1">The sequence shown here is derived from an EMBL/GenBank/DDBJ whole genome shotgun (WGS) entry which is preliminary data.</text>
</comment>
<reference evidence="1 2" key="1">
    <citation type="journal article" date="2022" name="New Phytol.">
        <title>Ecological generalism drives hyperdiversity of secondary metabolite gene clusters in xylarialean endophytes.</title>
        <authorList>
            <person name="Franco M.E.E."/>
            <person name="Wisecaver J.H."/>
            <person name="Arnold A.E."/>
            <person name="Ju Y.M."/>
            <person name="Slot J.C."/>
            <person name="Ahrendt S."/>
            <person name="Moore L.P."/>
            <person name="Eastman K.E."/>
            <person name="Scott K."/>
            <person name="Konkel Z."/>
            <person name="Mondo S.J."/>
            <person name="Kuo A."/>
            <person name="Hayes R.D."/>
            <person name="Haridas S."/>
            <person name="Andreopoulos B."/>
            <person name="Riley R."/>
            <person name="LaButti K."/>
            <person name="Pangilinan J."/>
            <person name="Lipzen A."/>
            <person name="Amirebrahimi M."/>
            <person name="Yan J."/>
            <person name="Adam C."/>
            <person name="Keymanesh K."/>
            <person name="Ng V."/>
            <person name="Louie K."/>
            <person name="Northen T."/>
            <person name="Drula E."/>
            <person name="Henrissat B."/>
            <person name="Hsieh H.M."/>
            <person name="Youens-Clark K."/>
            <person name="Lutzoni F."/>
            <person name="Miadlikowska J."/>
            <person name="Eastwood D.C."/>
            <person name="Hamelin R.C."/>
            <person name="Grigoriev I.V."/>
            <person name="U'Ren J.M."/>
        </authorList>
    </citation>
    <scope>NUCLEOTIDE SEQUENCE [LARGE SCALE GENOMIC DNA]</scope>
    <source>
        <strain evidence="1 2">CBS 119005</strain>
    </source>
</reference>
<sequence length="226" mass="25093">MAAIHEAKYDMIRRLRVADYVTLSNAFCGVISMFCSMQQSFVAAHAFIFLGYEFDRYDGMVARYRNECSEMGKELDSLSDLVTFGTAPAIMLHSIGFRTTVDQTILAFYVLCCVARLARFNVATHLTPKDKQGKSLYHEGLPTAYAALIVSTLTSASVWMGWTTGDVFLAILFPGTWCEVHLAMIPVAAFCALMISKRLKLRFDGGSSIPAATVIVFSLCWWFSPS</sequence>
<dbReference type="Proteomes" id="UP001497700">
    <property type="component" value="Unassembled WGS sequence"/>
</dbReference>
<gene>
    <name evidence="1" type="ORF">F4820DRAFT_431791</name>
</gene>
<evidence type="ECO:0000313" key="1">
    <source>
        <dbReference type="EMBL" id="KAI4862011.1"/>
    </source>
</evidence>